<dbReference type="OrthoDB" id="7995890at2"/>
<evidence type="ECO:0000256" key="2">
    <source>
        <dbReference type="ARBA" id="ARBA00011741"/>
    </source>
</evidence>
<dbReference type="AlphaFoldDB" id="A0A5B0E2E7"/>
<keyword evidence="5" id="KW-1185">Reference proteome</keyword>
<evidence type="ECO:0000256" key="3">
    <source>
        <dbReference type="ARBA" id="ARBA00022905"/>
    </source>
</evidence>
<dbReference type="InterPro" id="IPR008792">
    <property type="entry name" value="PQQD"/>
</dbReference>
<comment type="pathway">
    <text evidence="1">Cofactor biosynthesis; pyrroloquinoline quinone biosynthesis.</text>
</comment>
<organism evidence="4 5">
    <name type="scientific">Aureimonas fodinaquatilis</name>
    <dbReference type="NCBI Taxonomy" id="2565783"/>
    <lineage>
        <taxon>Bacteria</taxon>
        <taxon>Pseudomonadati</taxon>
        <taxon>Pseudomonadota</taxon>
        <taxon>Alphaproteobacteria</taxon>
        <taxon>Hyphomicrobiales</taxon>
        <taxon>Aurantimonadaceae</taxon>
        <taxon>Aureimonas</taxon>
    </lineage>
</organism>
<sequence>MNALSGAVVPRFPHGVRFREDKIRGRHILVGPERIFEADGVATEILRRVNGVASLDAIVADLASCFTADETQIRPDVEAFLNELSQKQMVVL</sequence>
<dbReference type="Proteomes" id="UP000324738">
    <property type="component" value="Unassembled WGS sequence"/>
</dbReference>
<dbReference type="Pfam" id="PF05402">
    <property type="entry name" value="PqqD"/>
    <property type="match status" value="1"/>
</dbReference>
<comment type="subunit">
    <text evidence="2">Monomer. Interacts with PqqE.</text>
</comment>
<evidence type="ECO:0000256" key="1">
    <source>
        <dbReference type="ARBA" id="ARBA00004886"/>
    </source>
</evidence>
<dbReference type="UniPathway" id="UPA00539"/>
<name>A0A5B0E2E7_9HYPH</name>
<keyword evidence="3" id="KW-0884">PQQ biosynthesis</keyword>
<comment type="caution">
    <text evidence="4">The sequence shown here is derived from an EMBL/GenBank/DDBJ whole genome shotgun (WGS) entry which is preliminary data.</text>
</comment>
<accession>A0A5B0E2E7</accession>
<evidence type="ECO:0000313" key="5">
    <source>
        <dbReference type="Proteomes" id="UP000324738"/>
    </source>
</evidence>
<dbReference type="GO" id="GO:0048038">
    <property type="term" value="F:quinone binding"/>
    <property type="evidence" value="ECO:0007669"/>
    <property type="project" value="InterPro"/>
</dbReference>
<reference evidence="4 5" key="1">
    <citation type="submission" date="2019-08" db="EMBL/GenBank/DDBJ databases">
        <title>Aureimonas fodiniaquatilis sp. nov., isolated from a coal mine wastewater.</title>
        <authorList>
            <person name="Kim W."/>
        </authorList>
    </citation>
    <scope>NUCLEOTIDE SEQUENCE [LARGE SCALE GENOMIC DNA]</scope>
    <source>
        <strain evidence="4 5">CAU 1482</strain>
    </source>
</reference>
<dbReference type="Gene3D" id="1.10.10.1150">
    <property type="entry name" value="Coenzyme PQQ synthesis protein D (PqqD)"/>
    <property type="match status" value="1"/>
</dbReference>
<dbReference type="InterPro" id="IPR022479">
    <property type="entry name" value="PqqD_bac"/>
</dbReference>
<evidence type="ECO:0000313" key="4">
    <source>
        <dbReference type="EMBL" id="KAA0972295.1"/>
    </source>
</evidence>
<protein>
    <submittedName>
        <fullName evidence="4">Pyrroloquinoline quinone biosynthesis peptide chaperone PqqD</fullName>
    </submittedName>
</protein>
<proteinExistence type="predicted"/>
<dbReference type="InterPro" id="IPR041881">
    <property type="entry name" value="PqqD_sf"/>
</dbReference>
<dbReference type="NCBIfam" id="TIGR03859">
    <property type="entry name" value="PQQ_PqqD"/>
    <property type="match status" value="1"/>
</dbReference>
<dbReference type="GO" id="GO:0018189">
    <property type="term" value="P:pyrroloquinoline quinone biosynthetic process"/>
    <property type="evidence" value="ECO:0007669"/>
    <property type="project" value="UniProtKB-UniPathway"/>
</dbReference>
<gene>
    <name evidence="4" type="primary">pqqD</name>
    <name evidence="4" type="ORF">FPY71_04135</name>
</gene>
<dbReference type="EMBL" id="VTWH01000001">
    <property type="protein sequence ID" value="KAA0972295.1"/>
    <property type="molecule type" value="Genomic_DNA"/>
</dbReference>